<dbReference type="Proteomes" id="UP000091956">
    <property type="component" value="Unassembled WGS sequence"/>
</dbReference>
<feature type="region of interest" description="Disordered" evidence="1">
    <location>
        <begin position="1"/>
        <end position="22"/>
    </location>
</feature>
<dbReference type="RefSeq" id="XP_018127183.1">
    <property type="nucleotide sequence ID" value="XM_018278133.1"/>
</dbReference>
<name>A0A1B8GCA9_9PEZI</name>
<evidence type="ECO:0000256" key="1">
    <source>
        <dbReference type="SAM" id="MobiDB-lite"/>
    </source>
</evidence>
<proteinExistence type="predicted"/>
<reference evidence="2 3" key="1">
    <citation type="submission" date="2016-03" db="EMBL/GenBank/DDBJ databases">
        <title>Comparative genomics of Pseudogymnoascus destructans, the fungus causing white-nose syndrome of bats.</title>
        <authorList>
            <person name="Palmer J.M."/>
            <person name="Drees K.P."/>
            <person name="Foster J.T."/>
            <person name="Lindner D.L."/>
        </authorList>
    </citation>
    <scope>NUCLEOTIDE SEQUENCE [LARGE SCALE GENOMIC DNA]</scope>
    <source>
        <strain evidence="2 3">UAMH 10579</strain>
    </source>
</reference>
<feature type="compositionally biased region" description="Basic residues" evidence="1">
    <location>
        <begin position="199"/>
        <end position="209"/>
    </location>
</feature>
<feature type="compositionally biased region" description="Polar residues" evidence="1">
    <location>
        <begin position="1"/>
        <end position="10"/>
    </location>
</feature>
<reference evidence="3" key="2">
    <citation type="journal article" date="2018" name="Nat. Commun.">
        <title>Extreme sensitivity to ultraviolet light in the fungal pathogen causing white-nose syndrome of bats.</title>
        <authorList>
            <person name="Palmer J.M."/>
            <person name="Drees K.P."/>
            <person name="Foster J.T."/>
            <person name="Lindner D.L."/>
        </authorList>
    </citation>
    <scope>NUCLEOTIDE SEQUENCE [LARGE SCALE GENOMIC DNA]</scope>
    <source>
        <strain evidence="3">UAMH 10579</strain>
    </source>
</reference>
<evidence type="ECO:0000313" key="2">
    <source>
        <dbReference type="EMBL" id="OBT93450.1"/>
    </source>
</evidence>
<evidence type="ECO:0000313" key="3">
    <source>
        <dbReference type="Proteomes" id="UP000091956"/>
    </source>
</evidence>
<dbReference type="STRING" id="342668.A0A1B8GCA9"/>
<dbReference type="EMBL" id="KV460253">
    <property type="protein sequence ID" value="OBT93450.1"/>
    <property type="molecule type" value="Genomic_DNA"/>
</dbReference>
<gene>
    <name evidence="2" type="ORF">VE01_08713</name>
</gene>
<accession>A0A1B8GCA9</accession>
<feature type="region of interest" description="Disordered" evidence="1">
    <location>
        <begin position="188"/>
        <end position="209"/>
    </location>
</feature>
<protein>
    <submittedName>
        <fullName evidence="2">Uncharacterized protein</fullName>
    </submittedName>
</protein>
<keyword evidence="3" id="KW-1185">Reference proteome</keyword>
<dbReference type="AlphaFoldDB" id="A0A1B8GCA9"/>
<dbReference type="OrthoDB" id="2740448at2759"/>
<dbReference type="GeneID" id="28842099"/>
<sequence>MAGTNPQPNNARPVETRETSSDDKNMTLLDLREKLDLWYMIHVLLYDLCNISKDHAAEARTLCTTDELYISAPYFTPEEALLIKNTVVSRPILTDIPEFEALEFDEDINSGTNEPPKEVAPEKTLTIEQAITSCLQNFFAKRRASGDARPCGPHDMGPIYKAVFGIRTEELNDEKFLGRLRRTALGQSNDKTANYEVKGKRKKKASKVD</sequence>
<organism evidence="2 3">
    <name type="scientific">Pseudogymnoascus verrucosus</name>
    <dbReference type="NCBI Taxonomy" id="342668"/>
    <lineage>
        <taxon>Eukaryota</taxon>
        <taxon>Fungi</taxon>
        <taxon>Dikarya</taxon>
        <taxon>Ascomycota</taxon>
        <taxon>Pezizomycotina</taxon>
        <taxon>Leotiomycetes</taxon>
        <taxon>Thelebolales</taxon>
        <taxon>Thelebolaceae</taxon>
        <taxon>Pseudogymnoascus</taxon>
    </lineage>
</organism>